<dbReference type="SUPFAM" id="SSF56219">
    <property type="entry name" value="DNase I-like"/>
    <property type="match status" value="1"/>
</dbReference>
<dbReference type="InterPro" id="IPR036691">
    <property type="entry name" value="Endo/exonu/phosph_ase_sf"/>
</dbReference>
<dbReference type="AlphaFoldDB" id="A0A183SJR4"/>
<accession>A0A183SJR4</accession>
<reference evidence="1" key="1">
    <citation type="submission" date="2016-06" db="UniProtKB">
        <authorList>
            <consortium name="WormBaseParasite"/>
        </authorList>
    </citation>
    <scope>IDENTIFICATION</scope>
</reference>
<dbReference type="WBParaSite" id="SSLN_0000461001-mRNA-1">
    <property type="protein sequence ID" value="SSLN_0000461001-mRNA-1"/>
    <property type="gene ID" value="SSLN_0000461001"/>
</dbReference>
<proteinExistence type="predicted"/>
<sequence>LNAPVAASNWYPTLKCGSSKLGSSKSGADSVEALFVTRELARYKVDIAAFSETRFSEQSQLAEVGAGFTFLWSGRPKAEQLDAVVAFAFRNDIVGRLPRLPQGINGRLMSLRLPLRGGQFATINSTYAPPMTIFYAAKDEFYKNLHALLVTLPKVDM</sequence>
<name>A0A183SJR4_SCHSO</name>
<protein>
    <submittedName>
        <fullName evidence="1">Endo/exonuclease/phosphatase domain-containing protein</fullName>
    </submittedName>
</protein>
<organism evidence="1">
    <name type="scientific">Schistocephalus solidus</name>
    <name type="common">Tapeworm</name>
    <dbReference type="NCBI Taxonomy" id="70667"/>
    <lineage>
        <taxon>Eukaryota</taxon>
        <taxon>Metazoa</taxon>
        <taxon>Spiralia</taxon>
        <taxon>Lophotrochozoa</taxon>
        <taxon>Platyhelminthes</taxon>
        <taxon>Cestoda</taxon>
        <taxon>Eucestoda</taxon>
        <taxon>Diphyllobothriidea</taxon>
        <taxon>Diphyllobothriidae</taxon>
        <taxon>Schistocephalus</taxon>
    </lineage>
</organism>
<dbReference type="Gene3D" id="3.60.10.10">
    <property type="entry name" value="Endonuclease/exonuclease/phosphatase"/>
    <property type="match status" value="1"/>
</dbReference>
<evidence type="ECO:0000313" key="1">
    <source>
        <dbReference type="WBParaSite" id="SSLN_0000461001-mRNA-1"/>
    </source>
</evidence>